<evidence type="ECO:0000256" key="10">
    <source>
        <dbReference type="SAM" id="Phobius"/>
    </source>
</evidence>
<dbReference type="PANTHER" id="PTHR19139">
    <property type="entry name" value="AQUAPORIN TRANSPORTER"/>
    <property type="match status" value="1"/>
</dbReference>
<dbReference type="EMBL" id="SWKV01000036">
    <property type="protein sequence ID" value="KAF3038531.1"/>
    <property type="molecule type" value="Genomic_DNA"/>
</dbReference>
<feature type="transmembrane region" description="Helical" evidence="10">
    <location>
        <begin position="321"/>
        <end position="340"/>
    </location>
</feature>
<dbReference type="PROSITE" id="PS50882">
    <property type="entry name" value="YTH"/>
    <property type="match status" value="1"/>
</dbReference>
<dbReference type="Gene3D" id="3.10.590.10">
    <property type="entry name" value="ph1033 like domains"/>
    <property type="match status" value="1"/>
</dbReference>
<protein>
    <recommendedName>
        <fullName evidence="11">YTH domain-containing protein</fullName>
    </recommendedName>
</protein>
<dbReference type="InterPro" id="IPR007275">
    <property type="entry name" value="YTH_domain"/>
</dbReference>
<evidence type="ECO:0000256" key="3">
    <source>
        <dbReference type="ARBA" id="ARBA00022448"/>
    </source>
</evidence>
<evidence type="ECO:0000256" key="8">
    <source>
        <dbReference type="ARBA" id="ARBA00034651"/>
    </source>
</evidence>
<evidence type="ECO:0000256" key="1">
    <source>
        <dbReference type="ARBA" id="ARBA00004141"/>
    </source>
</evidence>
<comment type="catalytic activity">
    <reaction evidence="8">
        <text>H2O(in) = H2O(out)</text>
        <dbReference type="Rhea" id="RHEA:29667"/>
        <dbReference type="ChEBI" id="CHEBI:15377"/>
    </reaction>
</comment>
<comment type="similarity">
    <text evidence="2">Belongs to the MIP/aquaporin (TC 1.A.8) family.</text>
</comment>
<name>A0A9P5C0R0_9PLEO</name>
<feature type="region of interest" description="Disordered" evidence="9">
    <location>
        <begin position="519"/>
        <end position="545"/>
    </location>
</feature>
<evidence type="ECO:0000259" key="11">
    <source>
        <dbReference type="PROSITE" id="PS50882"/>
    </source>
</evidence>
<evidence type="ECO:0000256" key="6">
    <source>
        <dbReference type="ARBA" id="ARBA00022989"/>
    </source>
</evidence>
<comment type="caution">
    <text evidence="12">The sequence shown here is derived from an EMBL/GenBank/DDBJ whole genome shotgun (WGS) entry which is preliminary data.</text>
</comment>
<dbReference type="Proteomes" id="UP000758155">
    <property type="component" value="Unassembled WGS sequence"/>
</dbReference>
<dbReference type="InterPro" id="IPR034294">
    <property type="entry name" value="Aquaporin_transptr"/>
</dbReference>
<dbReference type="CDD" id="cd21134">
    <property type="entry name" value="YTH"/>
    <property type="match status" value="1"/>
</dbReference>
<keyword evidence="4 10" id="KW-0812">Transmembrane</keyword>
<evidence type="ECO:0000256" key="5">
    <source>
        <dbReference type="ARBA" id="ARBA00022737"/>
    </source>
</evidence>
<dbReference type="GO" id="GO:0005886">
    <property type="term" value="C:plasma membrane"/>
    <property type="evidence" value="ECO:0007669"/>
    <property type="project" value="TreeGrafter"/>
</dbReference>
<dbReference type="PANTHER" id="PTHR19139:SF199">
    <property type="entry name" value="MIP17260P"/>
    <property type="match status" value="1"/>
</dbReference>
<dbReference type="InterPro" id="IPR023271">
    <property type="entry name" value="Aquaporin-like"/>
</dbReference>
<sequence>MVEGLHDRQSEASKNGNHDESPGVPSSKDRYFILKSFSEDDLELSMKTGTWATQSHNEDKLNGAYKTAENVYLIFSANKSGRYAGFARMASHITGRSSSSPKPAPHNEEDKFEYVRPKVVYAPRTGWAPGGWIIEDPARRSIFWEAERQGSDTGDVSDVNDDILFDRGPTHSHDQVRHFRVEWLSTEGLPFRYIHGLRNPWNANREVKVARDGLYPNSSATRTTSETASIMNIDRPTRGIRVPWKSRRHQRPHRSEKLVERRLKVLDILPPSVKGHTVACIGEFVGTFMFLLFALGGTNVVNTAPPEGANATDLSANPSKIMYIALVFGMSLMVNAWVFFRISGGLFNPAVTLGMMVVGATGYSRGLLIIISQILGGIAASGVVSAMMPNVLAVKTELGGGTTMFLTAELVFTIFMLATEKHEGTFIAPVGIGLSLFVAELMGVFYTGGSVNPARSFGPAVVTRSFASYHWIYWVGPILGALLASVFYLLIKALEYESVNADKDPKKVLREKYDLERRHDVEQKKQRSVDLQQERQQSLSSATEV</sequence>
<proteinExistence type="inferred from homology"/>
<feature type="transmembrane region" description="Helical" evidence="10">
    <location>
        <begin position="370"/>
        <end position="392"/>
    </location>
</feature>
<evidence type="ECO:0000313" key="13">
    <source>
        <dbReference type="Proteomes" id="UP000758155"/>
    </source>
</evidence>
<dbReference type="InterPro" id="IPR000425">
    <property type="entry name" value="MIP"/>
</dbReference>
<organism evidence="12 13">
    <name type="scientific">Didymella heteroderae</name>
    <dbReference type="NCBI Taxonomy" id="1769908"/>
    <lineage>
        <taxon>Eukaryota</taxon>
        <taxon>Fungi</taxon>
        <taxon>Dikarya</taxon>
        <taxon>Ascomycota</taxon>
        <taxon>Pezizomycotina</taxon>
        <taxon>Dothideomycetes</taxon>
        <taxon>Pleosporomycetidae</taxon>
        <taxon>Pleosporales</taxon>
        <taxon>Pleosporineae</taxon>
        <taxon>Didymellaceae</taxon>
        <taxon>Didymella</taxon>
    </lineage>
</organism>
<dbReference type="FunFam" id="1.20.1080.10:FF:000014">
    <property type="entry name" value="Aquaporin 1"/>
    <property type="match status" value="1"/>
</dbReference>
<feature type="transmembrane region" description="Helical" evidence="10">
    <location>
        <begin position="426"/>
        <end position="451"/>
    </location>
</feature>
<evidence type="ECO:0000256" key="4">
    <source>
        <dbReference type="ARBA" id="ARBA00022692"/>
    </source>
</evidence>
<comment type="subcellular location">
    <subcellularLocation>
        <location evidence="1">Membrane</location>
        <topology evidence="1">Multi-pass membrane protein</topology>
    </subcellularLocation>
</comment>
<dbReference type="OrthoDB" id="3222at2759"/>
<feature type="compositionally biased region" description="Basic and acidic residues" evidence="9">
    <location>
        <begin position="519"/>
        <end position="528"/>
    </location>
</feature>
<feature type="region of interest" description="Disordered" evidence="9">
    <location>
        <begin position="1"/>
        <end position="27"/>
    </location>
</feature>
<dbReference type="GO" id="GO:0015250">
    <property type="term" value="F:water channel activity"/>
    <property type="evidence" value="ECO:0007669"/>
    <property type="project" value="TreeGrafter"/>
</dbReference>
<keyword evidence="13" id="KW-1185">Reference proteome</keyword>
<evidence type="ECO:0000313" key="12">
    <source>
        <dbReference type="EMBL" id="KAF3038531.1"/>
    </source>
</evidence>
<keyword evidence="6 10" id="KW-1133">Transmembrane helix</keyword>
<dbReference type="Gene3D" id="1.20.1080.10">
    <property type="entry name" value="Glycerol uptake facilitator protein"/>
    <property type="match status" value="1"/>
</dbReference>
<reference evidence="12" key="1">
    <citation type="submission" date="2019-04" db="EMBL/GenBank/DDBJ databases">
        <title>Sequencing of skin fungus with MAO and IRED activity.</title>
        <authorList>
            <person name="Marsaioli A.J."/>
            <person name="Bonatto J.M.C."/>
            <person name="Reis Junior O."/>
        </authorList>
    </citation>
    <scope>NUCLEOTIDE SEQUENCE</scope>
    <source>
        <strain evidence="12">28M1</strain>
    </source>
</reference>
<gene>
    <name evidence="12" type="ORF">E8E12_007951</name>
</gene>
<dbReference type="SUPFAM" id="SSF81338">
    <property type="entry name" value="Aquaporin-like"/>
    <property type="match status" value="1"/>
</dbReference>
<feature type="domain" description="YTH" evidence="11">
    <location>
        <begin position="29"/>
        <end position="228"/>
    </location>
</feature>
<dbReference type="AlphaFoldDB" id="A0A9P5C0R0"/>
<dbReference type="Pfam" id="PF04146">
    <property type="entry name" value="YTH"/>
    <property type="match status" value="1"/>
</dbReference>
<feature type="compositionally biased region" description="Polar residues" evidence="9">
    <location>
        <begin position="529"/>
        <end position="545"/>
    </location>
</feature>
<feature type="transmembrane region" description="Helical" evidence="10">
    <location>
        <begin position="398"/>
        <end position="419"/>
    </location>
</feature>
<feature type="transmembrane region" description="Helical" evidence="10">
    <location>
        <begin position="281"/>
        <end position="301"/>
    </location>
</feature>
<dbReference type="PRINTS" id="PR00783">
    <property type="entry name" value="MINTRINSICP"/>
</dbReference>
<accession>A0A9P5C0R0</accession>
<feature type="transmembrane region" description="Helical" evidence="10">
    <location>
        <begin position="471"/>
        <end position="491"/>
    </location>
</feature>
<keyword evidence="7 10" id="KW-0472">Membrane</keyword>
<keyword evidence="3" id="KW-0813">Transport</keyword>
<keyword evidence="5" id="KW-0677">Repeat</keyword>
<dbReference type="GO" id="GO:0003723">
    <property type="term" value="F:RNA binding"/>
    <property type="evidence" value="ECO:0007669"/>
    <property type="project" value="InterPro"/>
</dbReference>
<evidence type="ECO:0000256" key="2">
    <source>
        <dbReference type="ARBA" id="ARBA00006175"/>
    </source>
</evidence>
<evidence type="ECO:0000256" key="9">
    <source>
        <dbReference type="SAM" id="MobiDB-lite"/>
    </source>
</evidence>
<evidence type="ECO:0000256" key="7">
    <source>
        <dbReference type="ARBA" id="ARBA00023136"/>
    </source>
</evidence>
<dbReference type="Pfam" id="PF00230">
    <property type="entry name" value="MIP"/>
    <property type="match status" value="1"/>
</dbReference>